<organism evidence="2 3">
    <name type="scientific">Liparis tanakae</name>
    <name type="common">Tanaka's snailfish</name>
    <dbReference type="NCBI Taxonomy" id="230148"/>
    <lineage>
        <taxon>Eukaryota</taxon>
        <taxon>Metazoa</taxon>
        <taxon>Chordata</taxon>
        <taxon>Craniata</taxon>
        <taxon>Vertebrata</taxon>
        <taxon>Euteleostomi</taxon>
        <taxon>Actinopterygii</taxon>
        <taxon>Neopterygii</taxon>
        <taxon>Teleostei</taxon>
        <taxon>Neoteleostei</taxon>
        <taxon>Acanthomorphata</taxon>
        <taxon>Eupercaria</taxon>
        <taxon>Perciformes</taxon>
        <taxon>Cottioidei</taxon>
        <taxon>Cottales</taxon>
        <taxon>Liparidae</taxon>
        <taxon>Liparis</taxon>
    </lineage>
</organism>
<reference evidence="2 3" key="1">
    <citation type="submission" date="2019-03" db="EMBL/GenBank/DDBJ databases">
        <title>First draft genome of Liparis tanakae, snailfish: a comprehensive survey of snailfish specific genes.</title>
        <authorList>
            <person name="Kim W."/>
            <person name="Song I."/>
            <person name="Jeong J.-H."/>
            <person name="Kim D."/>
            <person name="Kim S."/>
            <person name="Ryu S."/>
            <person name="Song J.Y."/>
            <person name="Lee S.K."/>
        </authorList>
    </citation>
    <scope>NUCLEOTIDE SEQUENCE [LARGE SCALE GENOMIC DNA]</scope>
    <source>
        <tissue evidence="2">Muscle</tissue>
    </source>
</reference>
<sequence length="78" mass="8746">MSSLPLTGKPPDSETDNKQEVLRRSWIVRLVITKSPTVLPSPVTSRFRARSRHRGLNQRGEPNKEATIQTEECSAGMD</sequence>
<protein>
    <submittedName>
        <fullName evidence="2">Uncharacterized protein</fullName>
    </submittedName>
</protein>
<dbReference type="EMBL" id="SRLO01000600">
    <property type="protein sequence ID" value="TNN50943.1"/>
    <property type="molecule type" value="Genomic_DNA"/>
</dbReference>
<feature type="compositionally biased region" description="Basic residues" evidence="1">
    <location>
        <begin position="47"/>
        <end position="56"/>
    </location>
</feature>
<keyword evidence="3" id="KW-1185">Reference proteome</keyword>
<evidence type="ECO:0000313" key="2">
    <source>
        <dbReference type="EMBL" id="TNN50943.1"/>
    </source>
</evidence>
<evidence type="ECO:0000256" key="1">
    <source>
        <dbReference type="SAM" id="MobiDB-lite"/>
    </source>
</evidence>
<dbReference type="Proteomes" id="UP000314294">
    <property type="component" value="Unassembled WGS sequence"/>
</dbReference>
<feature type="region of interest" description="Disordered" evidence="1">
    <location>
        <begin position="42"/>
        <end position="78"/>
    </location>
</feature>
<proteinExistence type="predicted"/>
<comment type="caution">
    <text evidence="2">The sequence shown here is derived from an EMBL/GenBank/DDBJ whole genome shotgun (WGS) entry which is preliminary data.</text>
</comment>
<evidence type="ECO:0000313" key="3">
    <source>
        <dbReference type="Proteomes" id="UP000314294"/>
    </source>
</evidence>
<dbReference type="AlphaFoldDB" id="A0A4Z2GDF7"/>
<feature type="region of interest" description="Disordered" evidence="1">
    <location>
        <begin position="1"/>
        <end position="20"/>
    </location>
</feature>
<name>A0A4Z2GDF7_9TELE</name>
<feature type="compositionally biased region" description="Basic and acidic residues" evidence="1">
    <location>
        <begin position="11"/>
        <end position="20"/>
    </location>
</feature>
<gene>
    <name evidence="2" type="ORF">EYF80_038876</name>
</gene>
<accession>A0A4Z2GDF7</accession>